<feature type="transmembrane region" description="Helical" evidence="5">
    <location>
        <begin position="501"/>
        <end position="523"/>
    </location>
</feature>
<dbReference type="PRINTS" id="PR00463">
    <property type="entry name" value="EP450I"/>
</dbReference>
<feature type="transmembrane region" description="Helical" evidence="5">
    <location>
        <begin position="288"/>
        <end position="309"/>
    </location>
</feature>
<feature type="transmembrane region" description="Helical" evidence="5">
    <location>
        <begin position="344"/>
        <end position="360"/>
    </location>
</feature>
<evidence type="ECO:0000256" key="1">
    <source>
        <dbReference type="ARBA" id="ARBA00004141"/>
    </source>
</evidence>
<dbReference type="GO" id="GO:0005506">
    <property type="term" value="F:iron ion binding"/>
    <property type="evidence" value="ECO:0007669"/>
    <property type="project" value="InterPro"/>
</dbReference>
<dbReference type="Pfam" id="PF00067">
    <property type="entry name" value="p450"/>
    <property type="match status" value="1"/>
</dbReference>
<gene>
    <name evidence="6" type="ORF">LTR84_006740</name>
</gene>
<feature type="transmembrane region" description="Helical" evidence="5">
    <location>
        <begin position="315"/>
        <end position="332"/>
    </location>
</feature>
<keyword evidence="2 5" id="KW-0812">Transmembrane</keyword>
<dbReference type="GO" id="GO:0004497">
    <property type="term" value="F:monooxygenase activity"/>
    <property type="evidence" value="ECO:0007669"/>
    <property type="project" value="InterPro"/>
</dbReference>
<dbReference type="GO" id="GO:0016705">
    <property type="term" value="F:oxidoreductase activity, acting on paired donors, with incorporation or reduction of molecular oxygen"/>
    <property type="evidence" value="ECO:0007669"/>
    <property type="project" value="InterPro"/>
</dbReference>
<comment type="subcellular location">
    <subcellularLocation>
        <location evidence="1">Membrane</location>
        <topology evidence="1">Multi-pass membrane protein</topology>
    </subcellularLocation>
</comment>
<dbReference type="AlphaFoldDB" id="A0AAV9N0D4"/>
<evidence type="ECO:0000256" key="2">
    <source>
        <dbReference type="ARBA" id="ARBA00022692"/>
    </source>
</evidence>
<dbReference type="EMBL" id="JAVRRD010000026">
    <property type="protein sequence ID" value="KAK5047218.1"/>
    <property type="molecule type" value="Genomic_DNA"/>
</dbReference>
<evidence type="ECO:0000256" key="4">
    <source>
        <dbReference type="ARBA" id="ARBA00023136"/>
    </source>
</evidence>
<dbReference type="InterPro" id="IPR001128">
    <property type="entry name" value="Cyt_P450"/>
</dbReference>
<dbReference type="RefSeq" id="XP_064702780.1">
    <property type="nucleotide sequence ID" value="XM_064850298.1"/>
</dbReference>
<dbReference type="PROSITE" id="PS00216">
    <property type="entry name" value="SUGAR_TRANSPORT_1"/>
    <property type="match status" value="1"/>
</dbReference>
<dbReference type="Proteomes" id="UP001358417">
    <property type="component" value="Unassembled WGS sequence"/>
</dbReference>
<dbReference type="SUPFAM" id="SSF103473">
    <property type="entry name" value="MFS general substrate transporter"/>
    <property type="match status" value="1"/>
</dbReference>
<reference evidence="6 7" key="1">
    <citation type="submission" date="2023-08" db="EMBL/GenBank/DDBJ databases">
        <title>Black Yeasts Isolated from many extreme environments.</title>
        <authorList>
            <person name="Coleine C."/>
            <person name="Stajich J.E."/>
            <person name="Selbmann L."/>
        </authorList>
    </citation>
    <scope>NUCLEOTIDE SEQUENCE [LARGE SCALE GENOMIC DNA]</scope>
    <source>
        <strain evidence="6 7">CCFEE 5792</strain>
    </source>
</reference>
<dbReference type="GeneID" id="89974909"/>
<evidence type="ECO:0000256" key="5">
    <source>
        <dbReference type="SAM" id="Phobius"/>
    </source>
</evidence>
<feature type="transmembrane region" description="Helical" evidence="5">
    <location>
        <begin position="641"/>
        <end position="662"/>
    </location>
</feature>
<feature type="transmembrane region" description="Helical" evidence="5">
    <location>
        <begin position="434"/>
        <end position="454"/>
    </location>
</feature>
<dbReference type="SUPFAM" id="SSF48264">
    <property type="entry name" value="Cytochrome P450"/>
    <property type="match status" value="1"/>
</dbReference>
<dbReference type="GO" id="GO:0005886">
    <property type="term" value="C:plasma membrane"/>
    <property type="evidence" value="ECO:0007669"/>
    <property type="project" value="TreeGrafter"/>
</dbReference>
<keyword evidence="3 5" id="KW-1133">Transmembrane helix</keyword>
<dbReference type="GO" id="GO:0020037">
    <property type="term" value="F:heme binding"/>
    <property type="evidence" value="ECO:0007669"/>
    <property type="project" value="InterPro"/>
</dbReference>
<dbReference type="InterPro" id="IPR002401">
    <property type="entry name" value="Cyt_P450_E_grp-I"/>
</dbReference>
<keyword evidence="7" id="KW-1185">Reference proteome</keyword>
<proteinExistence type="predicted"/>
<dbReference type="GO" id="GO:0022857">
    <property type="term" value="F:transmembrane transporter activity"/>
    <property type="evidence" value="ECO:0007669"/>
    <property type="project" value="InterPro"/>
</dbReference>
<dbReference type="InterPro" id="IPR011701">
    <property type="entry name" value="MFS"/>
</dbReference>
<feature type="transmembrane region" description="Helical" evidence="5">
    <location>
        <begin position="543"/>
        <end position="564"/>
    </location>
</feature>
<feature type="transmembrane region" description="Helical" evidence="5">
    <location>
        <begin position="576"/>
        <end position="603"/>
    </location>
</feature>
<name>A0AAV9N0D4_9EURO</name>
<feature type="transmembrane region" description="Helical" evidence="5">
    <location>
        <begin position="764"/>
        <end position="783"/>
    </location>
</feature>
<dbReference type="Pfam" id="PF07690">
    <property type="entry name" value="MFS_1"/>
    <property type="match status" value="1"/>
</dbReference>
<dbReference type="InterPro" id="IPR005829">
    <property type="entry name" value="Sugar_transporter_CS"/>
</dbReference>
<feature type="transmembrane region" description="Helical" evidence="5">
    <location>
        <begin position="475"/>
        <end position="495"/>
    </location>
</feature>
<dbReference type="PANTHER" id="PTHR23501">
    <property type="entry name" value="MAJOR FACILITATOR SUPERFAMILY"/>
    <property type="match status" value="1"/>
</dbReference>
<comment type="caution">
    <text evidence="6">The sequence shown here is derived from an EMBL/GenBank/DDBJ whole genome shotgun (WGS) entry which is preliminary data.</text>
</comment>
<organism evidence="6 7">
    <name type="scientific">Exophiala bonariae</name>
    <dbReference type="NCBI Taxonomy" id="1690606"/>
    <lineage>
        <taxon>Eukaryota</taxon>
        <taxon>Fungi</taxon>
        <taxon>Dikarya</taxon>
        <taxon>Ascomycota</taxon>
        <taxon>Pezizomycotina</taxon>
        <taxon>Eurotiomycetes</taxon>
        <taxon>Chaetothyriomycetidae</taxon>
        <taxon>Chaetothyriales</taxon>
        <taxon>Herpotrichiellaceae</taxon>
        <taxon>Exophiala</taxon>
    </lineage>
</organism>
<dbReference type="PRINTS" id="PR00385">
    <property type="entry name" value="P450"/>
</dbReference>
<dbReference type="Gene3D" id="1.10.630.10">
    <property type="entry name" value="Cytochrome P450"/>
    <property type="match status" value="1"/>
</dbReference>
<evidence type="ECO:0008006" key="8">
    <source>
        <dbReference type="Google" id="ProtNLM"/>
    </source>
</evidence>
<feature type="transmembrane region" description="Helical" evidence="5">
    <location>
        <begin position="610"/>
        <end position="629"/>
    </location>
</feature>
<dbReference type="Gene3D" id="1.20.1250.20">
    <property type="entry name" value="MFS general substrate transporter like domains"/>
    <property type="match status" value="1"/>
</dbReference>
<dbReference type="InterPro" id="IPR036259">
    <property type="entry name" value="MFS_trans_sf"/>
</dbReference>
<evidence type="ECO:0000256" key="3">
    <source>
        <dbReference type="ARBA" id="ARBA00022989"/>
    </source>
</evidence>
<dbReference type="InterPro" id="IPR036396">
    <property type="entry name" value="Cyt_P450_sf"/>
</dbReference>
<accession>A0AAV9N0D4</accession>
<keyword evidence="4 5" id="KW-0472">Membrane</keyword>
<evidence type="ECO:0000313" key="7">
    <source>
        <dbReference type="Proteomes" id="UP001358417"/>
    </source>
</evidence>
<evidence type="ECO:0000313" key="6">
    <source>
        <dbReference type="EMBL" id="KAK5047218.1"/>
    </source>
</evidence>
<feature type="transmembrane region" description="Helical" evidence="5">
    <location>
        <begin position="674"/>
        <end position="694"/>
    </location>
</feature>
<protein>
    <recommendedName>
        <fullName evidence="8">Major facilitator superfamily (MFS) profile domain-containing protein</fullName>
    </recommendedName>
</protein>
<dbReference type="PANTHER" id="PTHR23501:SF195">
    <property type="entry name" value="PEP5"/>
    <property type="match status" value="1"/>
</dbReference>
<feature type="transmembrane region" description="Helical" evidence="5">
    <location>
        <begin position="401"/>
        <end position="422"/>
    </location>
</feature>
<sequence length="816" mass="88424">MRDKVQHSRRRKLLSHAFSQSNLYECEPLIHKQIEKLVTVLQGQIGKPMDMLNWFRLTAFDVVGMGAGAPLVSETDDSVGELFLGQPFGGLESGETPQFLSDIELFFILGDIQWNYPWLAAALSWVPLDSVQYFLGAMQRLADYGAKSYHSYVAQYGRESGRKDLLTKILSVKPETGETQLSDRETSIEIGNLVFAGTDTTSTTLTFLFWELAKHQTWQARLRKEVQAHCSSSPTFQEVQDLPILEAVIDEALRLHPAAPASLPRETPIGGRELNGFFIPEKAIAGTYFGQLVLLVGGGLLSHSIAAVVGGASLTAWPTAVLGILVAALGPPVSQAADFWGRKWFLVILTASGCVGSIIVSRSSSMGMAIAGFTIAGLSCVSQPLLHAVVSEVLPRKYRSWAQASVNVSVCFGAIFGLLVGGALVQNDNNAFRIYFYISAGVFALSAAACTFLYNPPIRETQKGSIWRKLQHLDWVGFAMVGSGVTLLCVGLSFAQNPYGWASAHVLAPFLTGIIVLLGLVAYEWKVKKDGLFHHSLFQHRNFALALGCIYVEGHCAFAANYFVPFQLTTLYPSMGFFRVGVCYSISYFAFTFFALATGLYIWKSKTVRVPTIAGFVAFILFFILAATAKENTPQANFWGYMIFLGAGLGLLLTTLVVAAQLSTPPELIAMASGLVLSIRSLGASTGLVIYQAVFSHGISKNLFPKVAGVTIPLGLSEESLGPLLGAIASGDMDELSNVPGATQEIIEAATLAVNETYRLAFSYVWATAAAFTTIALIAAMFLRDPSNEFTREIDAPLDITEAAGMQEFREKSAAE</sequence>